<keyword evidence="4" id="KW-0233">DNA recombination</keyword>
<reference evidence="8 9" key="1">
    <citation type="submission" date="2020-08" db="EMBL/GenBank/DDBJ databases">
        <title>Genomic Encyclopedia of Type Strains, Phase IV (KMG-IV): sequencing the most valuable type-strain genomes for metagenomic binning, comparative biology and taxonomic classification.</title>
        <authorList>
            <person name="Goeker M."/>
        </authorList>
    </citation>
    <scope>NUCLEOTIDE SEQUENCE [LARGE SCALE GENOMIC DNA]</scope>
    <source>
        <strain evidence="8 9">DSM 27568</strain>
    </source>
</reference>
<dbReference type="Proteomes" id="UP000561459">
    <property type="component" value="Unassembled WGS sequence"/>
</dbReference>
<dbReference type="Gene3D" id="1.10.150.130">
    <property type="match status" value="1"/>
</dbReference>
<dbReference type="PANTHER" id="PTHR30629:SF2">
    <property type="entry name" value="PROPHAGE INTEGRASE INTS-RELATED"/>
    <property type="match status" value="1"/>
</dbReference>
<dbReference type="InterPro" id="IPR053876">
    <property type="entry name" value="Phage_int_M"/>
</dbReference>
<evidence type="ECO:0000259" key="7">
    <source>
        <dbReference type="PROSITE" id="PS51900"/>
    </source>
</evidence>
<dbReference type="CDD" id="cd00801">
    <property type="entry name" value="INT_P4_C"/>
    <property type="match status" value="1"/>
</dbReference>
<dbReference type="InterPro" id="IPR050808">
    <property type="entry name" value="Phage_Integrase"/>
</dbReference>
<keyword evidence="2" id="KW-0229">DNA integration</keyword>
<dbReference type="InterPro" id="IPR002104">
    <property type="entry name" value="Integrase_catalytic"/>
</dbReference>
<dbReference type="PROSITE" id="PS51900">
    <property type="entry name" value="CB"/>
    <property type="match status" value="1"/>
</dbReference>
<accession>A0A7W6BW83</accession>
<protein>
    <submittedName>
        <fullName evidence="8">Integrase</fullName>
    </submittedName>
</protein>
<feature type="domain" description="Tyr recombinase" evidence="6">
    <location>
        <begin position="189"/>
        <end position="374"/>
    </location>
</feature>
<name>A0A7W6BW83_9SPHN</name>
<dbReference type="SUPFAM" id="SSF56349">
    <property type="entry name" value="DNA breaking-rejoining enzymes"/>
    <property type="match status" value="1"/>
</dbReference>
<evidence type="ECO:0000256" key="5">
    <source>
        <dbReference type="PROSITE-ProRule" id="PRU01248"/>
    </source>
</evidence>
<evidence type="ECO:0000256" key="3">
    <source>
        <dbReference type="ARBA" id="ARBA00023125"/>
    </source>
</evidence>
<dbReference type="PROSITE" id="PS51898">
    <property type="entry name" value="TYR_RECOMBINASE"/>
    <property type="match status" value="1"/>
</dbReference>
<evidence type="ECO:0000313" key="8">
    <source>
        <dbReference type="EMBL" id="MBB3939111.1"/>
    </source>
</evidence>
<keyword evidence="3 5" id="KW-0238">DNA-binding</keyword>
<dbReference type="PANTHER" id="PTHR30629">
    <property type="entry name" value="PROPHAGE INTEGRASE"/>
    <property type="match status" value="1"/>
</dbReference>
<dbReference type="Gene3D" id="1.10.443.10">
    <property type="entry name" value="Intergrase catalytic core"/>
    <property type="match status" value="1"/>
</dbReference>
<evidence type="ECO:0000256" key="2">
    <source>
        <dbReference type="ARBA" id="ARBA00022908"/>
    </source>
</evidence>
<comment type="similarity">
    <text evidence="1">Belongs to the 'phage' integrase family.</text>
</comment>
<dbReference type="InterPro" id="IPR025166">
    <property type="entry name" value="Integrase_DNA_bind_dom"/>
</dbReference>
<dbReference type="EMBL" id="JACIDY010000002">
    <property type="protein sequence ID" value="MBB3939111.1"/>
    <property type="molecule type" value="Genomic_DNA"/>
</dbReference>
<dbReference type="AlphaFoldDB" id="A0A7W6BW83"/>
<dbReference type="InterPro" id="IPR011010">
    <property type="entry name" value="DNA_brk_join_enz"/>
</dbReference>
<dbReference type="InterPro" id="IPR044068">
    <property type="entry name" value="CB"/>
</dbReference>
<dbReference type="InterPro" id="IPR013762">
    <property type="entry name" value="Integrase-like_cat_sf"/>
</dbReference>
<dbReference type="RefSeq" id="WP_183615956.1">
    <property type="nucleotide sequence ID" value="NZ_JACIDY010000002.1"/>
</dbReference>
<dbReference type="GO" id="GO:0015074">
    <property type="term" value="P:DNA integration"/>
    <property type="evidence" value="ECO:0007669"/>
    <property type="project" value="UniProtKB-KW"/>
</dbReference>
<dbReference type="Pfam" id="PF13356">
    <property type="entry name" value="Arm-DNA-bind_3"/>
    <property type="match status" value="1"/>
</dbReference>
<dbReference type="InterPro" id="IPR010998">
    <property type="entry name" value="Integrase_recombinase_N"/>
</dbReference>
<organism evidence="8 9">
    <name type="scientific">Novosphingobium fluoreni</name>
    <dbReference type="NCBI Taxonomy" id="1391222"/>
    <lineage>
        <taxon>Bacteria</taxon>
        <taxon>Pseudomonadati</taxon>
        <taxon>Pseudomonadota</taxon>
        <taxon>Alphaproteobacteria</taxon>
        <taxon>Sphingomonadales</taxon>
        <taxon>Sphingomonadaceae</taxon>
        <taxon>Novosphingobium</taxon>
    </lineage>
</organism>
<keyword evidence="9" id="KW-1185">Reference proteome</keyword>
<evidence type="ECO:0000313" key="9">
    <source>
        <dbReference type="Proteomes" id="UP000561459"/>
    </source>
</evidence>
<dbReference type="InterPro" id="IPR038488">
    <property type="entry name" value="Integrase_DNA-bd_sf"/>
</dbReference>
<evidence type="ECO:0000256" key="1">
    <source>
        <dbReference type="ARBA" id="ARBA00008857"/>
    </source>
</evidence>
<gene>
    <name evidence="8" type="ORF">GGR39_000751</name>
</gene>
<dbReference type="Gene3D" id="3.30.160.390">
    <property type="entry name" value="Integrase, DNA-binding domain"/>
    <property type="match status" value="1"/>
</dbReference>
<dbReference type="Pfam" id="PF22022">
    <property type="entry name" value="Phage_int_M"/>
    <property type="match status" value="1"/>
</dbReference>
<dbReference type="GO" id="GO:0006310">
    <property type="term" value="P:DNA recombination"/>
    <property type="evidence" value="ECO:0007669"/>
    <property type="project" value="UniProtKB-KW"/>
</dbReference>
<feature type="domain" description="Core-binding (CB)" evidence="7">
    <location>
        <begin position="84"/>
        <end position="165"/>
    </location>
</feature>
<comment type="caution">
    <text evidence="8">The sequence shown here is derived from an EMBL/GenBank/DDBJ whole genome shotgun (WGS) entry which is preliminary data.</text>
</comment>
<dbReference type="GO" id="GO:0003677">
    <property type="term" value="F:DNA binding"/>
    <property type="evidence" value="ECO:0007669"/>
    <property type="project" value="UniProtKB-UniRule"/>
</dbReference>
<dbReference type="Pfam" id="PF00589">
    <property type="entry name" value="Phage_integrase"/>
    <property type="match status" value="1"/>
</dbReference>
<proteinExistence type="inferred from homology"/>
<evidence type="ECO:0000259" key="6">
    <source>
        <dbReference type="PROSITE" id="PS51898"/>
    </source>
</evidence>
<evidence type="ECO:0000256" key="4">
    <source>
        <dbReference type="ARBA" id="ARBA00023172"/>
    </source>
</evidence>
<sequence>MRYATKRQKDYKLADGEGLYVLVRPNGSKLWRLKYRFAGKEKLLSIGSYPKVSLADARLRRAEAKVALGQGRDPGAQDTPVHGTTFEEAARAWHANRLSSLEPSHAERLMTRLERDAFPPLGAKQLKEITSADVLAMVRAVEARGALDVSRRLKQHVSQIYRFAIPQGWADQDPAAHITDLLKPKPRVRHMARVGVRELPELVRAIDQYDGEENPRRRAITRAAMLFTLLTWARTNETRLATWDEFEGLDTPEPLWRVPAERMKMEREHLVPLSREVVALLKRLPSYGGRGFVFPGDKPEQPLSQNTMIYACYRMGYRGRQTVHGFRGLASTWANEAEDYRSDWIELALAHAEQDEVRGAYNSALYLTPRRRMLQDWGIFIAGMLEGEGKPARSAAPQLESTT</sequence>